<dbReference type="EMBL" id="KZ825803">
    <property type="protein sequence ID" value="PYH99336.1"/>
    <property type="molecule type" value="Genomic_DNA"/>
</dbReference>
<dbReference type="Proteomes" id="UP000247810">
    <property type="component" value="Unassembled WGS sequence"/>
</dbReference>
<evidence type="ECO:0000313" key="3">
    <source>
        <dbReference type="Proteomes" id="UP000247810"/>
    </source>
</evidence>
<protein>
    <submittedName>
        <fullName evidence="2">Uncharacterized protein</fullName>
    </submittedName>
</protein>
<organism evidence="2 3">
    <name type="scientific">Aspergillus ellipticus CBS 707.79</name>
    <dbReference type="NCBI Taxonomy" id="1448320"/>
    <lineage>
        <taxon>Eukaryota</taxon>
        <taxon>Fungi</taxon>
        <taxon>Dikarya</taxon>
        <taxon>Ascomycota</taxon>
        <taxon>Pezizomycotina</taxon>
        <taxon>Eurotiomycetes</taxon>
        <taxon>Eurotiomycetidae</taxon>
        <taxon>Eurotiales</taxon>
        <taxon>Aspergillaceae</taxon>
        <taxon>Aspergillus</taxon>
        <taxon>Aspergillus subgen. Circumdati</taxon>
    </lineage>
</organism>
<reference evidence="2 3" key="1">
    <citation type="submission" date="2018-02" db="EMBL/GenBank/DDBJ databases">
        <title>The genomes of Aspergillus section Nigri reveals drivers in fungal speciation.</title>
        <authorList>
            <consortium name="DOE Joint Genome Institute"/>
            <person name="Vesth T.C."/>
            <person name="Nybo J."/>
            <person name="Theobald S."/>
            <person name="Brandl J."/>
            <person name="Frisvad J.C."/>
            <person name="Nielsen K.F."/>
            <person name="Lyhne E.K."/>
            <person name="Kogle M.E."/>
            <person name="Kuo A."/>
            <person name="Riley R."/>
            <person name="Clum A."/>
            <person name="Nolan M."/>
            <person name="Lipzen A."/>
            <person name="Salamov A."/>
            <person name="Henrissat B."/>
            <person name="Wiebenga A."/>
            <person name="De vries R.P."/>
            <person name="Grigoriev I.V."/>
            <person name="Mortensen U.H."/>
            <person name="Andersen M.R."/>
            <person name="Baker S.E."/>
        </authorList>
    </citation>
    <scope>NUCLEOTIDE SEQUENCE [LARGE SCALE GENOMIC DNA]</scope>
    <source>
        <strain evidence="2 3">CBS 707.79</strain>
    </source>
</reference>
<dbReference type="AlphaFoldDB" id="A0A319DP44"/>
<gene>
    <name evidence="2" type="ORF">BO71DRAFT_394404</name>
</gene>
<sequence length="150" mass="16924">MRRRSRRLGWKRKPGASEAGEKKLEREKTWTGLCAGVEFRLLQLHMQDSGKVVGVVIAMRLSTYIQYSVNVHVEGKLTDCRVVMAELIHSGPRYGRMAAMAQPVLFLFPLPFCSPTSQRNQPLASTSFLFHFSLQCRTLPCPVITYPPSA</sequence>
<accession>A0A319DP44</accession>
<feature type="compositionally biased region" description="Basic residues" evidence="1">
    <location>
        <begin position="1"/>
        <end position="14"/>
    </location>
</feature>
<evidence type="ECO:0000256" key="1">
    <source>
        <dbReference type="SAM" id="MobiDB-lite"/>
    </source>
</evidence>
<evidence type="ECO:0000313" key="2">
    <source>
        <dbReference type="EMBL" id="PYH99336.1"/>
    </source>
</evidence>
<feature type="region of interest" description="Disordered" evidence="1">
    <location>
        <begin position="1"/>
        <end position="22"/>
    </location>
</feature>
<name>A0A319DP44_9EURO</name>
<proteinExistence type="predicted"/>
<dbReference type="VEuPathDB" id="FungiDB:BO71DRAFT_394404"/>
<keyword evidence="3" id="KW-1185">Reference proteome</keyword>